<protein>
    <submittedName>
        <fullName evidence="1">Uncharacterized protein</fullName>
    </submittedName>
</protein>
<proteinExistence type="predicted"/>
<organism evidence="1">
    <name type="scientific">Siphoviridae sp. ctyg07</name>
    <dbReference type="NCBI Taxonomy" id="2825747"/>
    <lineage>
        <taxon>Viruses</taxon>
        <taxon>Duplodnaviria</taxon>
        <taxon>Heunggongvirae</taxon>
        <taxon>Uroviricota</taxon>
        <taxon>Caudoviricetes</taxon>
    </lineage>
</organism>
<accession>A0A8S5VCM6</accession>
<reference evidence="1" key="1">
    <citation type="journal article" date="2021" name="Proc. Natl. Acad. Sci. U.S.A.">
        <title>A Catalog of Tens of Thousands of Viruses from Human Metagenomes Reveals Hidden Associations with Chronic Diseases.</title>
        <authorList>
            <person name="Tisza M.J."/>
            <person name="Buck C.B."/>
        </authorList>
    </citation>
    <scope>NUCLEOTIDE SEQUENCE</scope>
    <source>
        <strain evidence="1">Ctyg07</strain>
    </source>
</reference>
<name>A0A8S5VCM6_9CAUD</name>
<sequence length="164" mass="18130">MNAFISLSEKVSKGAEGGGEKHLYTIGRWHMALGWLRTHILELEEATEVVAIENAEIEMFYHLRDIAVGAAIMLRSLGVVDPAVEFNAEYERATIKHPNMTLDCDGPTDELRFYALAEEVGEVCAALTYDNKAATGHNSDLISEVTQVGGLAIAWLMRFDEEKS</sequence>
<dbReference type="EMBL" id="BK016243">
    <property type="protein sequence ID" value="DAG04432.1"/>
    <property type="molecule type" value="Genomic_DNA"/>
</dbReference>
<evidence type="ECO:0000313" key="1">
    <source>
        <dbReference type="EMBL" id="DAG04432.1"/>
    </source>
</evidence>